<evidence type="ECO:0000256" key="6">
    <source>
        <dbReference type="SAM" id="MobiDB-lite"/>
    </source>
</evidence>
<dbReference type="GO" id="GO:0022627">
    <property type="term" value="C:cytosolic small ribosomal subunit"/>
    <property type="evidence" value="ECO:0007669"/>
    <property type="project" value="TreeGrafter"/>
</dbReference>
<dbReference type="CDD" id="cd00552">
    <property type="entry name" value="RaiA"/>
    <property type="match status" value="1"/>
</dbReference>
<evidence type="ECO:0000256" key="1">
    <source>
        <dbReference type="ARBA" id="ARBA00022845"/>
    </source>
</evidence>
<dbReference type="GO" id="GO:0045900">
    <property type="term" value="P:negative regulation of translational elongation"/>
    <property type="evidence" value="ECO:0007669"/>
    <property type="project" value="TreeGrafter"/>
</dbReference>
<keyword evidence="1" id="KW-0810">Translation regulation</keyword>
<evidence type="ECO:0000256" key="4">
    <source>
        <dbReference type="ARBA" id="ARBA00041148"/>
    </source>
</evidence>
<evidence type="ECO:0000256" key="3">
    <source>
        <dbReference type="ARBA" id="ARBA00038695"/>
    </source>
</evidence>
<dbReference type="FunFam" id="3.30.160.100:FF:000001">
    <property type="entry name" value="Ribosome hibernation promoting factor"/>
    <property type="match status" value="1"/>
</dbReference>
<organism evidence="7">
    <name type="scientific">Candidatus Kentrum sp. FW</name>
    <dbReference type="NCBI Taxonomy" id="2126338"/>
    <lineage>
        <taxon>Bacteria</taxon>
        <taxon>Pseudomonadati</taxon>
        <taxon>Pseudomonadota</taxon>
        <taxon>Gammaproteobacteria</taxon>
        <taxon>Candidatus Kentrum</taxon>
    </lineage>
</organism>
<dbReference type="InterPro" id="IPR050574">
    <property type="entry name" value="HPF/YfiA_ribosome-assoc"/>
</dbReference>
<dbReference type="GO" id="GO:0043024">
    <property type="term" value="F:ribosomal small subunit binding"/>
    <property type="evidence" value="ECO:0007669"/>
    <property type="project" value="TreeGrafter"/>
</dbReference>
<dbReference type="PANTHER" id="PTHR33231:SF1">
    <property type="entry name" value="30S RIBOSOMAL PROTEIN"/>
    <property type="match status" value="1"/>
</dbReference>
<gene>
    <name evidence="7" type="ORF">BECKFW1821A_GA0114235_104220</name>
    <name evidence="8" type="ORF">BECKFW1821B_GA0114236_105214</name>
</gene>
<dbReference type="InterPro" id="IPR003489">
    <property type="entry name" value="RHF/RaiA"/>
</dbReference>
<evidence type="ECO:0000313" key="8">
    <source>
        <dbReference type="EMBL" id="VFJ59914.1"/>
    </source>
</evidence>
<dbReference type="Gene3D" id="3.30.160.100">
    <property type="entry name" value="Ribosome hibernation promotion factor-like"/>
    <property type="match status" value="1"/>
</dbReference>
<dbReference type="Pfam" id="PF02482">
    <property type="entry name" value="Ribosomal_S30AE"/>
    <property type="match status" value="1"/>
</dbReference>
<dbReference type="EMBL" id="CAADEW010000042">
    <property type="protein sequence ID" value="VFJ53444.1"/>
    <property type="molecule type" value="Genomic_DNA"/>
</dbReference>
<proteinExistence type="inferred from homology"/>
<name>A0A450SJ63_9GAMM</name>
<evidence type="ECO:0000256" key="5">
    <source>
        <dbReference type="ARBA" id="ARBA00041319"/>
    </source>
</evidence>
<sequence length="109" mass="12748">MQIDLTGQNIELTQALRDYIDNKFARLGRRYDYVTSTHVVLSVEKLRKRAEATIHMSGGNLHAYAQEEDMYASIDGLMDKLDRQIKRYKEKRTDHHRSNDIGTKVHEDI</sequence>
<comment type="subunit">
    <text evidence="3">Associates exclusively with 100S ribosomes, which are dimers of 70S ribosomes.</text>
</comment>
<dbReference type="NCBIfam" id="TIGR00741">
    <property type="entry name" value="yfiA"/>
    <property type="match status" value="1"/>
</dbReference>
<dbReference type="AlphaFoldDB" id="A0A450SJ63"/>
<evidence type="ECO:0000256" key="2">
    <source>
        <dbReference type="ARBA" id="ARBA00038434"/>
    </source>
</evidence>
<feature type="region of interest" description="Disordered" evidence="6">
    <location>
        <begin position="89"/>
        <end position="109"/>
    </location>
</feature>
<accession>A0A450SJ63</accession>
<dbReference type="InterPro" id="IPR036567">
    <property type="entry name" value="RHF-like"/>
</dbReference>
<dbReference type="EMBL" id="CAADFD010000052">
    <property type="protein sequence ID" value="VFJ59914.1"/>
    <property type="molecule type" value="Genomic_DNA"/>
</dbReference>
<evidence type="ECO:0000313" key="7">
    <source>
        <dbReference type="EMBL" id="VFJ53444.1"/>
    </source>
</evidence>
<dbReference type="SUPFAM" id="SSF69754">
    <property type="entry name" value="Ribosome binding protein Y (YfiA homologue)"/>
    <property type="match status" value="1"/>
</dbReference>
<keyword evidence="7" id="KW-0689">Ribosomal protein</keyword>
<keyword evidence="7" id="KW-0687">Ribonucleoprotein</keyword>
<dbReference type="PANTHER" id="PTHR33231">
    <property type="entry name" value="30S RIBOSOMAL PROTEIN"/>
    <property type="match status" value="1"/>
</dbReference>
<reference evidence="7" key="1">
    <citation type="submission" date="2019-02" db="EMBL/GenBank/DDBJ databases">
        <authorList>
            <person name="Gruber-Vodicka R. H."/>
            <person name="Seah K. B. B."/>
        </authorList>
    </citation>
    <scope>NUCLEOTIDE SEQUENCE</scope>
    <source>
        <strain evidence="8">BECK_BZ106</strain>
        <strain evidence="7">BECK_BZ15</strain>
    </source>
</reference>
<protein>
    <recommendedName>
        <fullName evidence="4">Ribosome hibernation promoting factor</fullName>
    </recommendedName>
    <alternativeName>
        <fullName evidence="5">Hibernation factor HPF</fullName>
    </alternativeName>
</protein>
<comment type="similarity">
    <text evidence="2">Belongs to the HPF/YfiA ribosome-associated protein family. Short HPF subfamily.</text>
</comment>